<evidence type="ECO:0000313" key="2">
    <source>
        <dbReference type="Proteomes" id="UP000191905"/>
    </source>
</evidence>
<reference evidence="1 2" key="1">
    <citation type="journal article" date="2016" name="Int. J. Syst. Evol. Microbiol.">
        <title>Pseudaminobacter manganicus sp. nov., isolated from sludge of a manganese mine.</title>
        <authorList>
            <person name="Li J."/>
            <person name="Huang J."/>
            <person name="Liao S."/>
            <person name="Wang G."/>
        </authorList>
    </citation>
    <scope>NUCLEOTIDE SEQUENCE [LARGE SCALE GENOMIC DNA]</scope>
    <source>
        <strain evidence="1 2">JH-7</strain>
    </source>
</reference>
<dbReference type="RefSeq" id="WP_080919696.1">
    <property type="nucleotide sequence ID" value="NZ_MDET01000014.1"/>
</dbReference>
<gene>
    <name evidence="1" type="ORF">BFN67_17600</name>
</gene>
<organism evidence="1 2">
    <name type="scientific">Manganibacter manganicus</name>
    <dbReference type="NCBI Taxonomy" id="1873176"/>
    <lineage>
        <taxon>Bacteria</taxon>
        <taxon>Pseudomonadati</taxon>
        <taxon>Pseudomonadota</taxon>
        <taxon>Alphaproteobacteria</taxon>
        <taxon>Hyphomicrobiales</taxon>
        <taxon>Phyllobacteriaceae</taxon>
        <taxon>Manganibacter</taxon>
    </lineage>
</organism>
<evidence type="ECO:0000313" key="1">
    <source>
        <dbReference type="EMBL" id="OQM75588.1"/>
    </source>
</evidence>
<dbReference type="OrthoDB" id="7173769at2"/>
<dbReference type="STRING" id="1873176.BFN67_17600"/>
<name>A0A1V8RR11_9HYPH</name>
<proteinExistence type="predicted"/>
<sequence>MPITEIERLPIGTLVRVKSGGPPMIVVDIATDDYDNILTPCARGDVICAWRSKAGIIEAKFVPHVLTVLRKPTFPR</sequence>
<protein>
    <submittedName>
        <fullName evidence="1">Uncharacterized protein</fullName>
    </submittedName>
</protein>
<dbReference type="Proteomes" id="UP000191905">
    <property type="component" value="Unassembled WGS sequence"/>
</dbReference>
<comment type="caution">
    <text evidence="1">The sequence shown here is derived from an EMBL/GenBank/DDBJ whole genome shotgun (WGS) entry which is preliminary data.</text>
</comment>
<accession>A0A1V8RR11</accession>
<keyword evidence="2" id="KW-1185">Reference proteome</keyword>
<dbReference type="EMBL" id="MDET01000014">
    <property type="protein sequence ID" value="OQM75588.1"/>
    <property type="molecule type" value="Genomic_DNA"/>
</dbReference>
<dbReference type="AlphaFoldDB" id="A0A1V8RR11"/>